<dbReference type="OrthoDB" id="71307at2759"/>
<evidence type="ECO:0000259" key="1">
    <source>
        <dbReference type="PROSITE" id="PS50097"/>
    </source>
</evidence>
<accession>A0A4Z0A201</accession>
<feature type="domain" description="BTB" evidence="1">
    <location>
        <begin position="16"/>
        <end position="82"/>
    </location>
</feature>
<dbReference type="Proteomes" id="UP000298061">
    <property type="component" value="Unassembled WGS sequence"/>
</dbReference>
<dbReference type="InterPro" id="IPR000210">
    <property type="entry name" value="BTB/POZ_dom"/>
</dbReference>
<organism evidence="2 3">
    <name type="scientific">Hericium alpestre</name>
    <dbReference type="NCBI Taxonomy" id="135208"/>
    <lineage>
        <taxon>Eukaryota</taxon>
        <taxon>Fungi</taxon>
        <taxon>Dikarya</taxon>
        <taxon>Basidiomycota</taxon>
        <taxon>Agaricomycotina</taxon>
        <taxon>Agaricomycetes</taxon>
        <taxon>Russulales</taxon>
        <taxon>Hericiaceae</taxon>
        <taxon>Hericium</taxon>
    </lineage>
</organism>
<protein>
    <recommendedName>
        <fullName evidence="1">BTB domain-containing protein</fullName>
    </recommendedName>
</protein>
<dbReference type="STRING" id="135208.A0A4Z0A201"/>
<evidence type="ECO:0000313" key="2">
    <source>
        <dbReference type="EMBL" id="TFY79738.1"/>
    </source>
</evidence>
<keyword evidence="3" id="KW-1185">Reference proteome</keyword>
<dbReference type="InterPro" id="IPR011333">
    <property type="entry name" value="SKP1/BTB/POZ_sf"/>
</dbReference>
<sequence>MILSKSPNTFNDSPGADVIVRSGGEDPVDFLAHKCILSAASPFFMTMFSLPQAQQTPSLSPLPVIEMSEEAFILEPLLQFIYPIPDPPVSSLDTLVSLLCAATKYDMSGVISRLRELLVSPNFLRESPVRVFAIASRFELEEEAKRASQHTLHINVLDCPLSDDLKHVTAFSYYRLLDLHRRRAEAAQKLLVMGDGVKCMQCNGQGYTSFAAPKWWVEFKERAREELRVRPTTKVIFSLGFLAEVANASGCQRCAGSILASYTFLDALKARIDELPSTI</sequence>
<evidence type="ECO:0000313" key="3">
    <source>
        <dbReference type="Proteomes" id="UP000298061"/>
    </source>
</evidence>
<dbReference type="Pfam" id="PF00651">
    <property type="entry name" value="BTB"/>
    <property type="match status" value="1"/>
</dbReference>
<proteinExistence type="predicted"/>
<name>A0A4Z0A201_9AGAM</name>
<gene>
    <name evidence="2" type="ORF">EWM64_g4268</name>
</gene>
<dbReference type="EMBL" id="SFCI01000449">
    <property type="protein sequence ID" value="TFY79738.1"/>
    <property type="molecule type" value="Genomic_DNA"/>
</dbReference>
<dbReference type="PROSITE" id="PS50097">
    <property type="entry name" value="BTB"/>
    <property type="match status" value="1"/>
</dbReference>
<reference evidence="2 3" key="1">
    <citation type="submission" date="2019-02" db="EMBL/GenBank/DDBJ databases">
        <title>Genome sequencing of the rare red list fungi Hericium alpestre (H. flagellum).</title>
        <authorList>
            <person name="Buettner E."/>
            <person name="Kellner H."/>
        </authorList>
    </citation>
    <scope>NUCLEOTIDE SEQUENCE [LARGE SCALE GENOMIC DNA]</scope>
    <source>
        <strain evidence="2 3">DSM 108284</strain>
    </source>
</reference>
<comment type="caution">
    <text evidence="2">The sequence shown here is derived from an EMBL/GenBank/DDBJ whole genome shotgun (WGS) entry which is preliminary data.</text>
</comment>
<dbReference type="CDD" id="cd18186">
    <property type="entry name" value="BTB_POZ_ZBTB_KLHL-like"/>
    <property type="match status" value="1"/>
</dbReference>
<dbReference type="SMART" id="SM00225">
    <property type="entry name" value="BTB"/>
    <property type="match status" value="1"/>
</dbReference>
<dbReference type="Gene3D" id="3.30.710.10">
    <property type="entry name" value="Potassium Channel Kv1.1, Chain A"/>
    <property type="match status" value="1"/>
</dbReference>
<dbReference type="AlphaFoldDB" id="A0A4Z0A201"/>
<dbReference type="SUPFAM" id="SSF54695">
    <property type="entry name" value="POZ domain"/>
    <property type="match status" value="1"/>
</dbReference>